<evidence type="ECO:0000313" key="5">
    <source>
        <dbReference type="RefSeq" id="XP_055882779.1"/>
    </source>
</evidence>
<evidence type="ECO:0000313" key="9">
    <source>
        <dbReference type="RefSeq" id="XP_055882783.1"/>
    </source>
</evidence>
<dbReference type="RefSeq" id="XP_055882783.1">
    <property type="nucleotide sequence ID" value="XM_056026808.1"/>
</dbReference>
<dbReference type="VEuPathDB" id="VectorBase:BGLAX_031503"/>
<dbReference type="PANTHER" id="PTHR31735">
    <property type="entry name" value="VACUOLAR MEMBRANE PROTEIN YPL162C"/>
    <property type="match status" value="1"/>
</dbReference>
<feature type="transmembrane region" description="Helical" evidence="1">
    <location>
        <begin position="149"/>
        <end position="170"/>
    </location>
</feature>
<dbReference type="KEGG" id="bgt:106051183"/>
<dbReference type="EnsemblMetazoa" id="BGLB013153-RF">
    <property type="protein sequence ID" value="BGLB013153-PF"/>
    <property type="gene ID" value="BGLB013153"/>
</dbReference>
<evidence type="ECO:0000313" key="10">
    <source>
        <dbReference type="RefSeq" id="XP_055882784.1"/>
    </source>
</evidence>
<evidence type="ECO:0000313" key="6">
    <source>
        <dbReference type="RefSeq" id="XP_055882780.1"/>
    </source>
</evidence>
<dbReference type="EnsemblMetazoa" id="BGLB013153-RD">
    <property type="protein sequence ID" value="BGLB013153-PD"/>
    <property type="gene ID" value="BGLB013153"/>
</dbReference>
<keyword evidence="1" id="KW-1133">Transmembrane helix</keyword>
<dbReference type="EnsemblMetazoa" id="BGLB013153-RC">
    <property type="protein sequence ID" value="BGLB013153-PC"/>
    <property type="gene ID" value="BGLB013153"/>
</dbReference>
<evidence type="ECO:0000256" key="1">
    <source>
        <dbReference type="SAM" id="Phobius"/>
    </source>
</evidence>
<accession>A0A2C9K4R2</accession>
<reference evidence="2" key="2">
    <citation type="submission" date="2013-03" db="EMBL/GenBank/DDBJ databases">
        <title>Sequence assembly of the Biomphalaria glabrata genome version 4.3.</title>
        <authorList>
            <person name="Warren W."/>
            <person name="Wilson R.K."/>
            <person name="Hillier L.W."/>
            <person name="Minx P."/>
        </authorList>
    </citation>
    <scope>NUCLEOTIDE SEQUENCE</scope>
    <source>
        <strain evidence="2">BB02</strain>
    </source>
</reference>
<sequence length="330" mass="37602">MVQGSFLVSSIYISHQICKNDKMSVLFKTLNYNAEETMEMQTHPLGINSPLNTTLISNDFNKKHLDPSNDTELHCASGDLTGVLGLFVQALLAFLAFTSLIAKRYCEPKPSRRPWKIWFFDTSKQGVGAAVLHFANLFLSEVFQGDPCTWYFISFLLDSTVGLLVIYIGLKSCQLLAHHNRWKSIYFGEYGDPPKCNAWVGQCALYILVMIITKLLMTLLVLFKFWTDVRMFLMAPITNPHLEIVLVMFLVPLVVNAIVFWVVDNFLKHSIQNSKTIYVNSSAEGKVKYFHNSDTVRCYSRIEKSDDPDCDLLLSAEESDVRPRNTSTRR</sequence>
<evidence type="ECO:0000313" key="4">
    <source>
        <dbReference type="Proteomes" id="UP001165740"/>
    </source>
</evidence>
<feature type="transmembrane region" description="Helical" evidence="1">
    <location>
        <begin position="246"/>
        <end position="267"/>
    </location>
</feature>
<dbReference type="OMA" id="HAHGREH"/>
<dbReference type="Proteomes" id="UP001165740">
    <property type="component" value="Chromosome 4"/>
</dbReference>
<dbReference type="RefSeq" id="XP_055882779.1">
    <property type="nucleotide sequence ID" value="XM_056026804.1"/>
</dbReference>
<feature type="transmembrane region" description="Helical" evidence="1">
    <location>
        <begin position="203"/>
        <end position="226"/>
    </location>
</feature>
<keyword evidence="1" id="KW-0812">Transmembrane</keyword>
<evidence type="ECO:0000313" key="8">
    <source>
        <dbReference type="RefSeq" id="XP_055882782.1"/>
    </source>
</evidence>
<evidence type="ECO:0000313" key="3">
    <source>
        <dbReference type="Proteomes" id="UP000076420"/>
    </source>
</evidence>
<reference evidence="2" key="3">
    <citation type="submission" date="2020-05" db="UniProtKB">
        <authorList>
            <consortium name="EnsemblMetazoa"/>
        </authorList>
    </citation>
    <scope>IDENTIFICATION</scope>
    <source>
        <strain evidence="2">BB02</strain>
    </source>
</reference>
<evidence type="ECO:0000313" key="2">
    <source>
        <dbReference type="EnsemblMetazoa" id="BGLB013153-PB"/>
    </source>
</evidence>
<dbReference type="RefSeq" id="XP_055882780.1">
    <property type="nucleotide sequence ID" value="XM_056026805.1"/>
</dbReference>
<dbReference type="AlphaFoldDB" id="A0A2C9K4R2"/>
<reference evidence="5 6" key="4">
    <citation type="submission" date="2025-04" db="UniProtKB">
        <authorList>
            <consortium name="RefSeq"/>
        </authorList>
    </citation>
    <scope>IDENTIFICATION</scope>
</reference>
<dbReference type="GO" id="GO:0016020">
    <property type="term" value="C:membrane"/>
    <property type="evidence" value="ECO:0007669"/>
    <property type="project" value="TreeGrafter"/>
</dbReference>
<dbReference type="PANTHER" id="PTHR31735:SF1">
    <property type="entry name" value="VACUOLAR MEMBRANE PROTEIN YPL162C"/>
    <property type="match status" value="1"/>
</dbReference>
<dbReference type="RefSeq" id="XP_055882784.1">
    <property type="nucleotide sequence ID" value="XM_056026809.1"/>
</dbReference>
<protein>
    <submittedName>
        <fullName evidence="5 6">Store-operated calcium entry regulator STIMATE-like</fullName>
    </submittedName>
</protein>
<dbReference type="EnsemblMetazoa" id="BGLB013153-RB">
    <property type="protein sequence ID" value="BGLB013153-PB"/>
    <property type="gene ID" value="BGLB013153"/>
</dbReference>
<keyword evidence="4" id="KW-1185">Reference proteome</keyword>
<dbReference type="VEuPathDB" id="VectorBase:BGLB013153"/>
<dbReference type="EnsemblMetazoa" id="BGLB013153-RE">
    <property type="protein sequence ID" value="BGLB013153-PE"/>
    <property type="gene ID" value="BGLB013153"/>
</dbReference>
<dbReference type="InterPro" id="IPR022127">
    <property type="entry name" value="STIMATE/YPL162C"/>
</dbReference>
<name>A0A2C9K4R2_BIOGL</name>
<dbReference type="Proteomes" id="UP000076420">
    <property type="component" value="Unassembled WGS sequence"/>
</dbReference>
<organism evidence="2 3">
    <name type="scientific">Biomphalaria glabrata</name>
    <name type="common">Bloodfluke planorb</name>
    <name type="synonym">Freshwater snail</name>
    <dbReference type="NCBI Taxonomy" id="6526"/>
    <lineage>
        <taxon>Eukaryota</taxon>
        <taxon>Metazoa</taxon>
        <taxon>Spiralia</taxon>
        <taxon>Lophotrochozoa</taxon>
        <taxon>Mollusca</taxon>
        <taxon>Gastropoda</taxon>
        <taxon>Heterobranchia</taxon>
        <taxon>Euthyneura</taxon>
        <taxon>Panpulmonata</taxon>
        <taxon>Hygrophila</taxon>
        <taxon>Lymnaeoidea</taxon>
        <taxon>Planorbidae</taxon>
        <taxon>Biomphalaria</taxon>
    </lineage>
</organism>
<evidence type="ECO:0000313" key="7">
    <source>
        <dbReference type="RefSeq" id="XP_055882781.1"/>
    </source>
</evidence>
<dbReference type="RefSeq" id="XP_055882782.1">
    <property type="nucleotide sequence ID" value="XM_056026807.1"/>
</dbReference>
<reference evidence="2" key="1">
    <citation type="journal article" date="2004" name="J. Parasitol.">
        <title>The mitochondrial genome of Biomphalaria glabrata (Gastropoda: Basommatophora), intermediate host of Schistosoma mansoni.</title>
        <authorList>
            <person name="DeJong R.J."/>
            <person name="Emery A.M."/>
            <person name="Adema C.M."/>
        </authorList>
    </citation>
    <scope>NUCLEOTIDE SEQUENCE</scope>
    <source>
        <strain evidence="2">BB02</strain>
    </source>
</reference>
<dbReference type="Pfam" id="PF12400">
    <property type="entry name" value="STIMATE"/>
    <property type="match status" value="1"/>
</dbReference>
<gene>
    <name evidence="2" type="primary">106051183</name>
    <name evidence="5 6 7 8 9 10" type="synonym">LOC106051183</name>
</gene>
<dbReference type="RefSeq" id="XP_055882781.1">
    <property type="nucleotide sequence ID" value="XM_056026806.1"/>
</dbReference>
<dbReference type="OrthoDB" id="431202at2759"/>
<keyword evidence="1" id="KW-0472">Membrane</keyword>
<feature type="transmembrane region" description="Helical" evidence="1">
    <location>
        <begin position="86"/>
        <end position="106"/>
    </location>
</feature>
<dbReference type="STRING" id="6526.A0A2C9K4R2"/>
<proteinExistence type="predicted"/>